<feature type="binding site" evidence="6">
    <location>
        <position position="147"/>
    </location>
    <ligand>
        <name>S-adenosyl-L-methionine</name>
        <dbReference type="ChEBI" id="CHEBI:59789"/>
    </ligand>
</feature>
<keyword evidence="3 6" id="KW-0489">Methyltransferase</keyword>
<feature type="binding site" evidence="6">
    <location>
        <position position="81"/>
    </location>
    <ligand>
        <name>S-adenosyl-L-methionine</name>
        <dbReference type="ChEBI" id="CHEBI:59789"/>
    </ligand>
</feature>
<dbReference type="OrthoDB" id="9808773at2"/>
<keyword evidence="8" id="KW-1185">Reference proteome</keyword>
<evidence type="ECO:0000313" key="8">
    <source>
        <dbReference type="Proteomes" id="UP000275012"/>
    </source>
</evidence>
<comment type="subcellular location">
    <subcellularLocation>
        <location evidence="6">Cytoplasm</location>
    </subcellularLocation>
</comment>
<keyword evidence="4 6" id="KW-0808">Transferase</keyword>
<keyword evidence="2 6" id="KW-0698">rRNA processing</keyword>
<evidence type="ECO:0000256" key="3">
    <source>
        <dbReference type="ARBA" id="ARBA00022603"/>
    </source>
</evidence>
<dbReference type="PIRSF" id="PIRSF003078">
    <property type="entry name" value="GidB"/>
    <property type="match status" value="1"/>
</dbReference>
<dbReference type="NCBIfam" id="TIGR00138">
    <property type="entry name" value="rsmG_gidB"/>
    <property type="match status" value="1"/>
</dbReference>
<evidence type="ECO:0000256" key="1">
    <source>
        <dbReference type="ARBA" id="ARBA00022490"/>
    </source>
</evidence>
<sequence>MTAAPLPPDTEPLLRAGLAQLRLDAAALAPPLLAYLALLTRWNATYNLTAIRDPREMVGKHLLDSLTMAPFVPDAPLADLGTGPGLPGIPLAIARPGCAVTLVESNGKKARFLREAVRMLKLPNARVAESRAEHLAEAGQYTAITARALATLDKIIEFGGHLLAPDGRLLAMKAETVAGEATRLPAGWRLEAVHDLNVPGLAATRQLAEVRRAPRA</sequence>
<evidence type="ECO:0000256" key="4">
    <source>
        <dbReference type="ARBA" id="ARBA00022679"/>
    </source>
</evidence>
<keyword evidence="1 6" id="KW-0963">Cytoplasm</keyword>
<dbReference type="GO" id="GO:0070043">
    <property type="term" value="F:rRNA (guanine-N7-)-methyltransferase activity"/>
    <property type="evidence" value="ECO:0007669"/>
    <property type="project" value="UniProtKB-UniRule"/>
</dbReference>
<protein>
    <recommendedName>
        <fullName evidence="6">Ribosomal RNA small subunit methyltransferase G</fullName>
        <ecNumber evidence="6">2.1.1.170</ecNumber>
    </recommendedName>
    <alternativeName>
        <fullName evidence="6">16S rRNA 7-methylguanosine methyltransferase</fullName>
        <shortName evidence="6">16S rRNA m7G methyltransferase</shortName>
    </alternativeName>
</protein>
<evidence type="ECO:0000313" key="7">
    <source>
        <dbReference type="EMBL" id="RMH93738.1"/>
    </source>
</evidence>
<evidence type="ECO:0000256" key="5">
    <source>
        <dbReference type="ARBA" id="ARBA00022691"/>
    </source>
</evidence>
<dbReference type="Pfam" id="PF02527">
    <property type="entry name" value="GidB"/>
    <property type="match status" value="1"/>
</dbReference>
<dbReference type="AlphaFoldDB" id="A0A3M2HXE3"/>
<dbReference type="PANTHER" id="PTHR31760">
    <property type="entry name" value="S-ADENOSYL-L-METHIONINE-DEPENDENT METHYLTRANSFERASES SUPERFAMILY PROTEIN"/>
    <property type="match status" value="1"/>
</dbReference>
<dbReference type="PANTHER" id="PTHR31760:SF0">
    <property type="entry name" value="S-ADENOSYL-L-METHIONINE-DEPENDENT METHYLTRANSFERASES SUPERFAMILY PROTEIN"/>
    <property type="match status" value="1"/>
</dbReference>
<dbReference type="GO" id="GO:0005829">
    <property type="term" value="C:cytosol"/>
    <property type="evidence" value="ECO:0007669"/>
    <property type="project" value="TreeGrafter"/>
</dbReference>
<feature type="binding site" evidence="6">
    <location>
        <begin position="132"/>
        <end position="133"/>
    </location>
    <ligand>
        <name>S-adenosyl-L-methionine</name>
        <dbReference type="ChEBI" id="CHEBI:59789"/>
    </ligand>
</feature>
<dbReference type="Gene3D" id="3.40.50.150">
    <property type="entry name" value="Vaccinia Virus protein VP39"/>
    <property type="match status" value="1"/>
</dbReference>
<dbReference type="Proteomes" id="UP000275012">
    <property type="component" value="Unassembled WGS sequence"/>
</dbReference>
<dbReference type="SUPFAM" id="SSF53335">
    <property type="entry name" value="S-adenosyl-L-methionine-dependent methyltransferases"/>
    <property type="match status" value="1"/>
</dbReference>
<evidence type="ECO:0000256" key="2">
    <source>
        <dbReference type="ARBA" id="ARBA00022552"/>
    </source>
</evidence>
<dbReference type="InterPro" id="IPR029063">
    <property type="entry name" value="SAM-dependent_MTases_sf"/>
</dbReference>
<evidence type="ECO:0000256" key="6">
    <source>
        <dbReference type="HAMAP-Rule" id="MF_00074"/>
    </source>
</evidence>
<gene>
    <name evidence="6 7" type="primary">rsmG</name>
    <name evidence="7" type="ORF">EBB59_03545</name>
</gene>
<dbReference type="HAMAP" id="MF_00074">
    <property type="entry name" value="16SrRNA_methyltr_G"/>
    <property type="match status" value="1"/>
</dbReference>
<name>A0A3M2HXE3_9GAMM</name>
<comment type="similarity">
    <text evidence="6">Belongs to the methyltransferase superfamily. RNA methyltransferase RsmG family.</text>
</comment>
<organism evidence="7 8">
    <name type="scientific">Solilutibacter pythonis</name>
    <dbReference type="NCBI Taxonomy" id="2483112"/>
    <lineage>
        <taxon>Bacteria</taxon>
        <taxon>Pseudomonadati</taxon>
        <taxon>Pseudomonadota</taxon>
        <taxon>Gammaproteobacteria</taxon>
        <taxon>Lysobacterales</taxon>
        <taxon>Lysobacteraceae</taxon>
        <taxon>Solilutibacter</taxon>
    </lineage>
</organism>
<feature type="binding site" evidence="6">
    <location>
        <position position="86"/>
    </location>
    <ligand>
        <name>S-adenosyl-L-methionine</name>
        <dbReference type="ChEBI" id="CHEBI:59789"/>
    </ligand>
</feature>
<accession>A0A3M2HXE3</accession>
<reference evidence="7 8" key="1">
    <citation type="submission" date="2018-10" db="EMBL/GenBank/DDBJ databases">
        <title>Proposal of Lysobacter pythonis sp. nov. isolated from royal pythons (Python regius).</title>
        <authorList>
            <person name="Hans-Juergen B."/>
            <person name="Huptas C."/>
            <person name="Sandra B."/>
            <person name="Igor L."/>
            <person name="Joachim S."/>
            <person name="Siegfried S."/>
            <person name="Mareike W."/>
            <person name="Peter K."/>
        </authorList>
    </citation>
    <scope>NUCLEOTIDE SEQUENCE [LARGE SCALE GENOMIC DNA]</scope>
    <source>
        <strain evidence="7 8">4284/11</strain>
    </source>
</reference>
<comment type="function">
    <text evidence="6">Specifically methylates the N7 position of guanine in position 527 of 16S rRNA.</text>
</comment>
<comment type="catalytic activity">
    <reaction evidence="6">
        <text>guanosine(527) in 16S rRNA + S-adenosyl-L-methionine = N(7)-methylguanosine(527) in 16S rRNA + S-adenosyl-L-homocysteine</text>
        <dbReference type="Rhea" id="RHEA:42732"/>
        <dbReference type="Rhea" id="RHEA-COMP:10209"/>
        <dbReference type="Rhea" id="RHEA-COMP:10210"/>
        <dbReference type="ChEBI" id="CHEBI:57856"/>
        <dbReference type="ChEBI" id="CHEBI:59789"/>
        <dbReference type="ChEBI" id="CHEBI:74269"/>
        <dbReference type="ChEBI" id="CHEBI:74480"/>
        <dbReference type="EC" id="2.1.1.170"/>
    </reaction>
</comment>
<dbReference type="EC" id="2.1.1.170" evidence="6"/>
<dbReference type="RefSeq" id="WP_122100781.1">
    <property type="nucleotide sequence ID" value="NZ_RFLY01000004.1"/>
</dbReference>
<dbReference type="EMBL" id="RFLY01000004">
    <property type="protein sequence ID" value="RMH93738.1"/>
    <property type="molecule type" value="Genomic_DNA"/>
</dbReference>
<dbReference type="CDD" id="cd02440">
    <property type="entry name" value="AdoMet_MTases"/>
    <property type="match status" value="1"/>
</dbReference>
<dbReference type="InterPro" id="IPR003682">
    <property type="entry name" value="rRNA_ssu_MeTfrase_G"/>
</dbReference>
<keyword evidence="5 6" id="KW-0949">S-adenosyl-L-methionine</keyword>
<comment type="caution">
    <text evidence="6">Lacks conserved residue(s) required for the propagation of feature annotation.</text>
</comment>
<proteinExistence type="inferred from homology"/>
<comment type="caution">
    <text evidence="7">The sequence shown here is derived from an EMBL/GenBank/DDBJ whole genome shotgun (WGS) entry which is preliminary data.</text>
</comment>